<keyword evidence="1" id="KW-0808">Transferase</keyword>
<proteinExistence type="predicted"/>
<reference evidence="1 2" key="1">
    <citation type="submission" date="2018-10" db="EMBL/GenBank/DDBJ databases">
        <title>Genomic Encyclopedia of Type Strains, Phase IV (KMG-IV): sequencing the most valuable type-strain genomes for metagenomic binning, comparative biology and taxonomic classification.</title>
        <authorList>
            <person name="Goeker M."/>
        </authorList>
    </citation>
    <scope>NUCLEOTIDE SEQUENCE [LARGE SCALE GENOMIC DNA]</scope>
    <source>
        <strain evidence="1 2">DSM 23841</strain>
    </source>
</reference>
<sequence length="730" mass="81860">MTTRFVAASLAALVSGRFFYRNGHLPPSGHLVPDGFIGLGVAAAKDPAVDDWIIEKLRVAGIRDVRIDLSPGDVGQPPERLLCRLLDADFRVVLHLLQSTEQAKQMPAAAVADLWRAFVADVLDRFGGRVRMVEVGSTINRRRWAGYSLSGFAAAWEIAWREVRARDLVLAGPSITDFEPLWTVGVLSFLQRRRQLPDVHTDNLFAERATEPERFDPKILGRRLAGLHRFNLIKKARLLQRLGADHGVPRLFSPAAFWTLPRIERMLPDSEQKQADYLTRYLVLCAASGALEGAWWGPLICHREGLIDDGSRPYPKLERITHYTDVEGGLGELRVRPAFAALAAAQRFLPGSRYQGRAHSGIGLEIHAFSTANGLLHVVWTVNGRTAALVDLYAPDDLSCAAFFDRDGERFVSAPTLASESPCYICWPEARSVNVKPEGSLLADVAIHQHAPGQHHFFRADGWRGIVRATDAEEAASLWQAIHPERLIPPAKQTSLRFARNAIWTIDDPRMPGRKLVVKQPVRIPLHKRLLDRFKPSKALRSWNGTSELLRRGVNAAAPIAWFERENDIGGRQNYYVCEYVPAEWTAREMIGAFASGKTHFAGLAATDAYQQLSAFLLRMHGAGILFRDLSAGNILIRQESGSTLKFSLIDTGRLRICSGPLELGQRFDDLVRICNKLHADGRAEFLSIYLNALGKRIRPWYWLPFWLYDFKVVLKRRLGRKAIKRVCAR</sequence>
<dbReference type="AlphaFoldDB" id="A0A495WEJ5"/>
<name>A0A495WEJ5_9RHOO</name>
<dbReference type="SUPFAM" id="SSF56112">
    <property type="entry name" value="Protein kinase-like (PK-like)"/>
    <property type="match status" value="1"/>
</dbReference>
<dbReference type="RefSeq" id="WP_147431297.1">
    <property type="nucleotide sequence ID" value="NZ_RBXP01000013.1"/>
</dbReference>
<keyword evidence="1" id="KW-0418">Kinase</keyword>
<organism evidence="1 2">
    <name type="scientific">Azonexus fungiphilus</name>
    <dbReference type="NCBI Taxonomy" id="146940"/>
    <lineage>
        <taxon>Bacteria</taxon>
        <taxon>Pseudomonadati</taxon>
        <taxon>Pseudomonadota</taxon>
        <taxon>Betaproteobacteria</taxon>
        <taxon>Rhodocyclales</taxon>
        <taxon>Azonexaceae</taxon>
        <taxon>Azonexus</taxon>
    </lineage>
</organism>
<comment type="caution">
    <text evidence="1">The sequence shown here is derived from an EMBL/GenBank/DDBJ whole genome shotgun (WGS) entry which is preliminary data.</text>
</comment>
<dbReference type="InterPro" id="IPR017853">
    <property type="entry name" value="GH"/>
</dbReference>
<dbReference type="Gene3D" id="3.20.20.80">
    <property type="entry name" value="Glycosidases"/>
    <property type="match status" value="1"/>
</dbReference>
<evidence type="ECO:0000313" key="1">
    <source>
        <dbReference type="EMBL" id="RKT59627.1"/>
    </source>
</evidence>
<keyword evidence="2" id="KW-1185">Reference proteome</keyword>
<dbReference type="Gene3D" id="1.10.510.10">
    <property type="entry name" value="Transferase(Phosphotransferase) domain 1"/>
    <property type="match status" value="1"/>
</dbReference>
<dbReference type="GO" id="GO:0016301">
    <property type="term" value="F:kinase activity"/>
    <property type="evidence" value="ECO:0007669"/>
    <property type="project" value="UniProtKB-KW"/>
</dbReference>
<evidence type="ECO:0000313" key="2">
    <source>
        <dbReference type="Proteomes" id="UP000270626"/>
    </source>
</evidence>
<dbReference type="Proteomes" id="UP000270626">
    <property type="component" value="Unassembled WGS sequence"/>
</dbReference>
<dbReference type="OrthoDB" id="8530337at2"/>
<dbReference type="EMBL" id="RBXP01000013">
    <property type="protein sequence ID" value="RKT59627.1"/>
    <property type="molecule type" value="Genomic_DNA"/>
</dbReference>
<protein>
    <submittedName>
        <fullName evidence="1">Lipopolysaccharide kinase (Kdo/WaaP) family protein</fullName>
    </submittedName>
</protein>
<dbReference type="SUPFAM" id="SSF51445">
    <property type="entry name" value="(Trans)glycosidases"/>
    <property type="match status" value="1"/>
</dbReference>
<dbReference type="InterPro" id="IPR011009">
    <property type="entry name" value="Kinase-like_dom_sf"/>
</dbReference>
<dbReference type="Pfam" id="PF06293">
    <property type="entry name" value="Kdo"/>
    <property type="match status" value="1"/>
</dbReference>
<gene>
    <name evidence="1" type="ORF">DFR40_1516</name>
</gene>
<accession>A0A495WEJ5</accession>